<dbReference type="PANTHER" id="PTHR13847">
    <property type="entry name" value="SARCOSINE DEHYDROGENASE-RELATED"/>
    <property type="match status" value="1"/>
</dbReference>
<dbReference type="InterPro" id="IPR012727">
    <property type="entry name" value="Gly_oxidase_ThiO"/>
</dbReference>
<evidence type="ECO:0000256" key="5">
    <source>
        <dbReference type="ARBA" id="ARBA00050018"/>
    </source>
</evidence>
<keyword evidence="3 7" id="KW-0560">Oxidoreductase</keyword>
<dbReference type="Proteomes" id="UP001549019">
    <property type="component" value="Unassembled WGS sequence"/>
</dbReference>
<dbReference type="GO" id="GO:0043799">
    <property type="term" value="F:glycine oxidase activity"/>
    <property type="evidence" value="ECO:0007669"/>
    <property type="project" value="UniProtKB-EC"/>
</dbReference>
<dbReference type="RefSeq" id="WP_230821325.1">
    <property type="nucleotide sequence ID" value="NZ_JAJNCU010000002.1"/>
</dbReference>
<evidence type="ECO:0000256" key="1">
    <source>
        <dbReference type="ARBA" id="ARBA00004948"/>
    </source>
</evidence>
<comment type="catalytic activity">
    <reaction evidence="4">
        <text>glycine + O2 + H2O = glyoxylate + H2O2 + NH4(+)</text>
        <dbReference type="Rhea" id="RHEA:11532"/>
        <dbReference type="ChEBI" id="CHEBI:15377"/>
        <dbReference type="ChEBI" id="CHEBI:15379"/>
        <dbReference type="ChEBI" id="CHEBI:16240"/>
        <dbReference type="ChEBI" id="CHEBI:28938"/>
        <dbReference type="ChEBI" id="CHEBI:36655"/>
        <dbReference type="ChEBI" id="CHEBI:57305"/>
        <dbReference type="EC" id="1.4.3.19"/>
    </reaction>
</comment>
<evidence type="ECO:0000259" key="6">
    <source>
        <dbReference type="Pfam" id="PF01266"/>
    </source>
</evidence>
<gene>
    <name evidence="7" type="ORF">ABHD89_001997</name>
</gene>
<keyword evidence="2" id="KW-0784">Thiamine biosynthesis</keyword>
<proteinExistence type="predicted"/>
<organism evidence="7 8">
    <name type="scientific">Salinicoccus halitifaciens</name>
    <dbReference type="NCBI Taxonomy" id="1073415"/>
    <lineage>
        <taxon>Bacteria</taxon>
        <taxon>Bacillati</taxon>
        <taxon>Bacillota</taxon>
        <taxon>Bacilli</taxon>
        <taxon>Bacillales</taxon>
        <taxon>Staphylococcaceae</taxon>
        <taxon>Salinicoccus</taxon>
    </lineage>
</organism>
<accession>A0ABV2EAX7</accession>
<keyword evidence="8" id="KW-1185">Reference proteome</keyword>
<evidence type="ECO:0000313" key="7">
    <source>
        <dbReference type="EMBL" id="MET3111582.1"/>
    </source>
</evidence>
<feature type="domain" description="FAD dependent oxidoreductase" evidence="6">
    <location>
        <begin position="7"/>
        <end position="351"/>
    </location>
</feature>
<comment type="caution">
    <text evidence="7">The sequence shown here is derived from an EMBL/GenBank/DDBJ whole genome shotgun (WGS) entry which is preliminary data.</text>
</comment>
<comment type="pathway">
    <text evidence="1">Cofactor biosynthesis; thiamine diphosphate biosynthesis.</text>
</comment>
<protein>
    <recommendedName>
        <fullName evidence="5">glycine oxidase</fullName>
        <ecNumber evidence="5">1.4.3.19</ecNumber>
    </recommendedName>
</protein>
<evidence type="ECO:0000256" key="2">
    <source>
        <dbReference type="ARBA" id="ARBA00022977"/>
    </source>
</evidence>
<reference evidence="7 8" key="1">
    <citation type="submission" date="2024-05" db="EMBL/GenBank/DDBJ databases">
        <title>Genomic Encyclopedia of Type Strains, Phase IV (KMG-IV): sequencing the most valuable type-strain genomes for metagenomic binning, comparative biology and taxonomic classification.</title>
        <authorList>
            <person name="Goeker M."/>
        </authorList>
    </citation>
    <scope>NUCLEOTIDE SEQUENCE [LARGE SCALE GENOMIC DNA]</scope>
    <source>
        <strain evidence="7 8">DSM 25286</strain>
    </source>
</reference>
<name>A0ABV2EAX7_9STAP</name>
<dbReference type="Gene3D" id="3.50.50.60">
    <property type="entry name" value="FAD/NAD(P)-binding domain"/>
    <property type="match status" value="1"/>
</dbReference>
<dbReference type="InterPro" id="IPR006076">
    <property type="entry name" value="FAD-dep_OxRdtase"/>
</dbReference>
<dbReference type="PANTHER" id="PTHR13847:SF289">
    <property type="entry name" value="GLYCINE OXIDASE"/>
    <property type="match status" value="1"/>
</dbReference>
<dbReference type="SUPFAM" id="SSF54373">
    <property type="entry name" value="FAD-linked reductases, C-terminal domain"/>
    <property type="match status" value="1"/>
</dbReference>
<dbReference type="SUPFAM" id="SSF51905">
    <property type="entry name" value="FAD/NAD(P)-binding domain"/>
    <property type="match status" value="1"/>
</dbReference>
<evidence type="ECO:0000256" key="3">
    <source>
        <dbReference type="ARBA" id="ARBA00023002"/>
    </source>
</evidence>
<dbReference type="Pfam" id="PF01266">
    <property type="entry name" value="DAO"/>
    <property type="match status" value="1"/>
</dbReference>
<evidence type="ECO:0000313" key="8">
    <source>
        <dbReference type="Proteomes" id="UP001549019"/>
    </source>
</evidence>
<dbReference type="EC" id="1.4.3.19" evidence="5"/>
<evidence type="ECO:0000256" key="4">
    <source>
        <dbReference type="ARBA" id="ARBA00049872"/>
    </source>
</evidence>
<dbReference type="Gene3D" id="3.30.9.10">
    <property type="entry name" value="D-Amino Acid Oxidase, subunit A, domain 2"/>
    <property type="match status" value="1"/>
</dbReference>
<sequence>MGIIKFDVVTVGAGVMGLSIANALAKKGLKVAVVDRDAPGMHASWKAGGMLGAQNEFSNDSPLFRLAKASRRYFEPLSTELLETTGIDIEYMETGLIKMADSKESEAALDRQFQFLNAHNDNVKALSEKEILNLGNQFITPGEHFAMHIPDDGQVNANKYTKALTASALHHGVTRISRTEVIAIHREGQDYRIKTSTGDIHASKVAVTAGAWSQNLLAPFRIESNATGVKGEVMLLEQPEVRLKDTLFMTNGFYIIPKRNHRFLVGATSRFGDFSSGMTKEGETWLWMEILKHMPRLKSADVLMKSSGVRPYTPTETPVMDEVENGLFVVSGHYRNGILLSPATGILMSEWIETGRRPAILNDFTIERMRKNAMHHQ</sequence>
<dbReference type="InterPro" id="IPR036188">
    <property type="entry name" value="FAD/NAD-bd_sf"/>
</dbReference>
<dbReference type="EMBL" id="JBDZDV010000005">
    <property type="protein sequence ID" value="MET3111582.1"/>
    <property type="molecule type" value="Genomic_DNA"/>
</dbReference>
<dbReference type="NCBIfam" id="TIGR02352">
    <property type="entry name" value="thiamin_ThiO"/>
    <property type="match status" value="1"/>
</dbReference>